<dbReference type="Pfam" id="PF07727">
    <property type="entry name" value="RVT_2"/>
    <property type="match status" value="1"/>
</dbReference>
<feature type="region of interest" description="Disordered" evidence="3">
    <location>
        <begin position="582"/>
        <end position="606"/>
    </location>
</feature>
<feature type="coiled-coil region" evidence="2">
    <location>
        <begin position="489"/>
        <end position="516"/>
    </location>
</feature>
<dbReference type="CDD" id="cd09272">
    <property type="entry name" value="RNase_HI_RT_Ty1"/>
    <property type="match status" value="1"/>
</dbReference>
<dbReference type="PANTHER" id="PTHR23160:SF20">
    <property type="entry name" value="OS02G0439200 PROTEIN"/>
    <property type="match status" value="1"/>
</dbReference>
<name>A0A699HH79_TANCI</name>
<dbReference type="GO" id="GO:0007131">
    <property type="term" value="P:reciprocal meiotic recombination"/>
    <property type="evidence" value="ECO:0007669"/>
    <property type="project" value="TreeGrafter"/>
</dbReference>
<dbReference type="AlphaFoldDB" id="A0A699HH79"/>
<feature type="signal peptide" evidence="4">
    <location>
        <begin position="1"/>
        <end position="15"/>
    </location>
</feature>
<evidence type="ECO:0000256" key="1">
    <source>
        <dbReference type="ARBA" id="ARBA00023054"/>
    </source>
</evidence>
<dbReference type="InterPro" id="IPR013103">
    <property type="entry name" value="RVT_2"/>
</dbReference>
<sequence length="606" mass="67540">MVTVICLISIVVCKSWPLYQLDINNAFLYGDLKEDVYMSLPEDYESSDKYKVCKLNKFLYGLEQALRKWNAKLTTALIKHGYWATCPKTRKDVNRYCVFLRTSVVYWKSKKQTTMSRSSAKAEYKSMASTICEITWLGKMLYSLGLKDLYPARPVLIFNATRSKLKPILEEPSFLDSVGETMPAGQMSREISLKWKATKMMLMIMSMKEGMIANGDHMDVINGSELFMQTDSESLKQPSQDVVSKESNHIDIRTEVGSASSLVVASGSVGAGLDTSTVSLLSADQDLGNIGVSNDACSLGSSGVPLFCAMTGVSRRQPVEEKEKTFSLYITRWVKQQPQKILGTMSADFRSEETTNCEVFRKYTDLCTTGVTTRRAINPSTSLYVKGTHSISPLVSIHRVKPCVNPVARIPGATTTNFSVAAATTSGGNPQVVYSEVINSPCIDNEERIASSSRDSVVKELEISNGLLKKTKYELLSLKEKVGLLEMSNVRQRIDLEESEHALKKINEEASEMTKKDDILKTKLDTVKEEKPAALNNEKLGASSVQNLLEEKNKLISDLESLRDEEEKSKKALESLVSTLHEVSSKAREAKEKLLWNESKNQNYKA</sequence>
<evidence type="ECO:0000313" key="6">
    <source>
        <dbReference type="EMBL" id="GEX78505.1"/>
    </source>
</evidence>
<dbReference type="PANTHER" id="PTHR23160">
    <property type="entry name" value="SYNAPTONEMAL COMPLEX PROTEIN-RELATED"/>
    <property type="match status" value="1"/>
</dbReference>
<keyword evidence="1 2" id="KW-0175">Coiled coil</keyword>
<accession>A0A699HH79</accession>
<evidence type="ECO:0000259" key="5">
    <source>
        <dbReference type="Pfam" id="PF07727"/>
    </source>
</evidence>
<evidence type="ECO:0000256" key="3">
    <source>
        <dbReference type="SAM" id="MobiDB-lite"/>
    </source>
</evidence>
<evidence type="ECO:0000256" key="4">
    <source>
        <dbReference type="SAM" id="SignalP"/>
    </source>
</evidence>
<feature type="compositionally biased region" description="Basic and acidic residues" evidence="3">
    <location>
        <begin position="583"/>
        <end position="595"/>
    </location>
</feature>
<feature type="domain" description="Reverse transcriptase Ty1/copia-type" evidence="5">
    <location>
        <begin position="5"/>
        <end position="82"/>
    </location>
</feature>
<organism evidence="6">
    <name type="scientific">Tanacetum cinerariifolium</name>
    <name type="common">Dalmatian daisy</name>
    <name type="synonym">Chrysanthemum cinerariifolium</name>
    <dbReference type="NCBI Taxonomy" id="118510"/>
    <lineage>
        <taxon>Eukaryota</taxon>
        <taxon>Viridiplantae</taxon>
        <taxon>Streptophyta</taxon>
        <taxon>Embryophyta</taxon>
        <taxon>Tracheophyta</taxon>
        <taxon>Spermatophyta</taxon>
        <taxon>Magnoliopsida</taxon>
        <taxon>eudicotyledons</taxon>
        <taxon>Gunneridae</taxon>
        <taxon>Pentapetalae</taxon>
        <taxon>asterids</taxon>
        <taxon>campanulids</taxon>
        <taxon>Asterales</taxon>
        <taxon>Asteraceae</taxon>
        <taxon>Asteroideae</taxon>
        <taxon>Anthemideae</taxon>
        <taxon>Anthemidinae</taxon>
        <taxon>Tanacetum</taxon>
    </lineage>
</organism>
<keyword evidence="4" id="KW-0732">Signal</keyword>
<reference evidence="6" key="1">
    <citation type="journal article" date="2019" name="Sci. Rep.">
        <title>Draft genome of Tanacetum cinerariifolium, the natural source of mosquito coil.</title>
        <authorList>
            <person name="Yamashiro T."/>
            <person name="Shiraishi A."/>
            <person name="Satake H."/>
            <person name="Nakayama K."/>
        </authorList>
    </citation>
    <scope>NUCLEOTIDE SEQUENCE</scope>
</reference>
<feature type="chain" id="PRO_5025573827" description="Reverse transcriptase Ty1/copia-type domain-containing protein" evidence="4">
    <location>
        <begin position="16"/>
        <end position="606"/>
    </location>
</feature>
<protein>
    <recommendedName>
        <fullName evidence="5">Reverse transcriptase Ty1/copia-type domain-containing protein</fullName>
    </recommendedName>
</protein>
<evidence type="ECO:0000256" key="2">
    <source>
        <dbReference type="SAM" id="Coils"/>
    </source>
</evidence>
<dbReference type="EMBL" id="BKCJ010129903">
    <property type="protein sequence ID" value="GEX78505.1"/>
    <property type="molecule type" value="Genomic_DNA"/>
</dbReference>
<gene>
    <name evidence="6" type="ORF">Tci_350480</name>
</gene>
<comment type="caution">
    <text evidence="6">The sequence shown here is derived from an EMBL/GenBank/DDBJ whole genome shotgun (WGS) entry which is preliminary data.</text>
</comment>
<proteinExistence type="predicted"/>